<dbReference type="InterPro" id="IPR013765">
    <property type="entry name" value="DNA_recomb/repair_RecA"/>
</dbReference>
<dbReference type="CDD" id="cd00983">
    <property type="entry name" value="RecA"/>
    <property type="match status" value="1"/>
</dbReference>
<feature type="domain" description="RecA family profile 1" evidence="13">
    <location>
        <begin position="48"/>
        <end position="207"/>
    </location>
</feature>
<dbReference type="GO" id="GO:0140664">
    <property type="term" value="F:ATP-dependent DNA damage sensor activity"/>
    <property type="evidence" value="ECO:0007669"/>
    <property type="project" value="InterPro"/>
</dbReference>
<dbReference type="InterPro" id="IPR023400">
    <property type="entry name" value="RecA_C_sf"/>
</dbReference>
<dbReference type="SUPFAM" id="SSF54752">
    <property type="entry name" value="RecA protein, C-terminal domain"/>
    <property type="match status" value="1"/>
</dbReference>
<name>A0A2M9A3L0_9BACT</name>
<dbReference type="PROSITE" id="PS50163">
    <property type="entry name" value="RECA_3"/>
    <property type="match status" value="1"/>
</dbReference>
<dbReference type="EMBL" id="PGEX01000001">
    <property type="protein sequence ID" value="PJJ40248.1"/>
    <property type="molecule type" value="Genomic_DNA"/>
</dbReference>
<feature type="domain" description="RecA family profile 2" evidence="14">
    <location>
        <begin position="212"/>
        <end position="285"/>
    </location>
</feature>
<evidence type="ECO:0000256" key="4">
    <source>
        <dbReference type="ARBA" id="ARBA00022763"/>
    </source>
</evidence>
<dbReference type="OrthoDB" id="9776733at2"/>
<evidence type="ECO:0000259" key="14">
    <source>
        <dbReference type="PROSITE" id="PS50163"/>
    </source>
</evidence>
<dbReference type="PROSITE" id="PS50162">
    <property type="entry name" value="RECA_2"/>
    <property type="match status" value="1"/>
</dbReference>
<evidence type="ECO:0000256" key="11">
    <source>
        <dbReference type="RuleBase" id="RU000526"/>
    </source>
</evidence>
<evidence type="ECO:0000256" key="10">
    <source>
        <dbReference type="HAMAP-Rule" id="MF_00268"/>
    </source>
</evidence>
<dbReference type="InterPro" id="IPR020587">
    <property type="entry name" value="RecA_monomer-monomer_interface"/>
</dbReference>
<evidence type="ECO:0000256" key="1">
    <source>
        <dbReference type="ARBA" id="ARBA00009391"/>
    </source>
</evidence>
<keyword evidence="9 10" id="KW-0742">SOS response</keyword>
<dbReference type="GO" id="GO:0005524">
    <property type="term" value="F:ATP binding"/>
    <property type="evidence" value="ECO:0007669"/>
    <property type="project" value="UniProtKB-UniRule"/>
</dbReference>
<evidence type="ECO:0000259" key="13">
    <source>
        <dbReference type="PROSITE" id="PS50162"/>
    </source>
</evidence>
<dbReference type="GO" id="GO:0006281">
    <property type="term" value="P:DNA repair"/>
    <property type="evidence" value="ECO:0007669"/>
    <property type="project" value="UniProtKB-UniRule"/>
</dbReference>
<keyword evidence="3 10" id="KW-0547">Nucleotide-binding</keyword>
<evidence type="ECO:0000256" key="8">
    <source>
        <dbReference type="ARBA" id="ARBA00023204"/>
    </source>
</evidence>
<dbReference type="PROSITE" id="PS00321">
    <property type="entry name" value="RECA_1"/>
    <property type="match status" value="1"/>
</dbReference>
<comment type="subcellular location">
    <subcellularLocation>
        <location evidence="10">Cytoplasm</location>
    </subcellularLocation>
</comment>
<dbReference type="Gene3D" id="3.40.50.300">
    <property type="entry name" value="P-loop containing nucleotide triphosphate hydrolases"/>
    <property type="match status" value="1"/>
</dbReference>
<dbReference type="SMART" id="SM00382">
    <property type="entry name" value="AAA"/>
    <property type="match status" value="1"/>
</dbReference>
<dbReference type="GO" id="GO:0006310">
    <property type="term" value="P:DNA recombination"/>
    <property type="evidence" value="ECO:0007669"/>
    <property type="project" value="UniProtKB-UniRule"/>
</dbReference>
<comment type="caution">
    <text evidence="15">The sequence shown here is derived from an EMBL/GenBank/DDBJ whole genome shotgun (WGS) entry which is preliminary data.</text>
</comment>
<dbReference type="GO" id="GO:0005829">
    <property type="term" value="C:cytosol"/>
    <property type="evidence" value="ECO:0007669"/>
    <property type="project" value="TreeGrafter"/>
</dbReference>
<dbReference type="Pfam" id="PF21096">
    <property type="entry name" value="RecA_C"/>
    <property type="match status" value="1"/>
</dbReference>
<dbReference type="AlphaFoldDB" id="A0A2M9A3L0"/>
<keyword evidence="8 10" id="KW-0234">DNA repair</keyword>
<comment type="function">
    <text evidence="10">Can catalyze the hydrolysis of ATP in the presence of single-stranded DNA, the ATP-dependent uptake of single-stranded DNA by duplex DNA, and the ATP-dependent hybridization of homologous single-stranded DNAs. It interacts with LexA causing its activation and leading to its autocatalytic cleavage.</text>
</comment>
<dbReference type="NCBIfam" id="TIGR02012">
    <property type="entry name" value="tigrfam_recA"/>
    <property type="match status" value="1"/>
</dbReference>
<dbReference type="Pfam" id="PF00154">
    <property type="entry name" value="RecA_N"/>
    <property type="match status" value="1"/>
</dbReference>
<dbReference type="PANTHER" id="PTHR45900:SF1">
    <property type="entry name" value="MITOCHONDRIAL DNA REPAIR PROTEIN RECA HOMOLOG-RELATED"/>
    <property type="match status" value="1"/>
</dbReference>
<organism evidence="15 16">
    <name type="scientific">Hallerella succinigenes</name>
    <dbReference type="NCBI Taxonomy" id="1896222"/>
    <lineage>
        <taxon>Bacteria</taxon>
        <taxon>Pseudomonadati</taxon>
        <taxon>Fibrobacterota</taxon>
        <taxon>Fibrobacteria</taxon>
        <taxon>Fibrobacterales</taxon>
        <taxon>Fibrobacteraceae</taxon>
        <taxon>Hallerella</taxon>
    </lineage>
</organism>
<dbReference type="HAMAP" id="MF_00268">
    <property type="entry name" value="RecA"/>
    <property type="match status" value="1"/>
</dbReference>
<dbReference type="PRINTS" id="PR00142">
    <property type="entry name" value="RECA"/>
</dbReference>
<proteinExistence type="inferred from homology"/>
<keyword evidence="5 10" id="KW-0067">ATP-binding</keyword>
<dbReference type="InterPro" id="IPR020588">
    <property type="entry name" value="RecA_ATP-bd"/>
</dbReference>
<evidence type="ECO:0000256" key="5">
    <source>
        <dbReference type="ARBA" id="ARBA00022840"/>
    </source>
</evidence>
<dbReference type="FunFam" id="3.40.50.300:FF:000087">
    <property type="entry name" value="Recombinase RecA"/>
    <property type="match status" value="1"/>
</dbReference>
<keyword evidence="7 10" id="KW-0233">DNA recombination</keyword>
<dbReference type="InterPro" id="IPR049261">
    <property type="entry name" value="RecA-like_C"/>
</dbReference>
<dbReference type="Proteomes" id="UP000231134">
    <property type="component" value="Unassembled WGS sequence"/>
</dbReference>
<keyword evidence="6 10" id="KW-0238">DNA-binding</keyword>
<accession>A0A2M9A3L0</accession>
<dbReference type="InterPro" id="IPR027417">
    <property type="entry name" value="P-loop_NTPase"/>
</dbReference>
<sequence>MAKKSAAATLNTPLSGEKAKAVEAAIAQIEKNFGKGSIMTLGGQPEQNIPVIPSGCIQLDMALGVGGFPRGRIIEIYGPESSGKTTLSLHAIAEAQKQGGVAAFIDAEHAFDPVYARHLGINIDQLLVSQPDTGEQALDIAETLVRSGAIDLIVIDSVAALVPQAEINGEMGDNHVGLQARLMSQALRKLTGILSKSNTCMIFINQLRMKIGVMFGNPETTTGGNALKFYASQRIDIRRIAQIKSGEDVIGNRTRVKIVKNKVAAPFTQCEFDILYGQGISREASILDLGVELDVVEKSGSWFSYNGERIGQGRESTRLFLKSNPEICAEIDAKIREKMKDVKMFDIAEEDGLAIGDDVTEETTAEEA</sequence>
<evidence type="ECO:0000256" key="6">
    <source>
        <dbReference type="ARBA" id="ARBA00023125"/>
    </source>
</evidence>
<evidence type="ECO:0000256" key="2">
    <source>
        <dbReference type="ARBA" id="ARBA00015553"/>
    </source>
</evidence>
<protein>
    <recommendedName>
        <fullName evidence="2 10">Protein RecA</fullName>
    </recommendedName>
    <alternativeName>
        <fullName evidence="10 11">Recombinase A</fullName>
    </alternativeName>
</protein>
<dbReference type="GO" id="GO:0003684">
    <property type="term" value="F:damaged DNA binding"/>
    <property type="evidence" value="ECO:0007669"/>
    <property type="project" value="UniProtKB-UniRule"/>
</dbReference>
<dbReference type="InterPro" id="IPR003593">
    <property type="entry name" value="AAA+_ATPase"/>
</dbReference>
<evidence type="ECO:0000256" key="3">
    <source>
        <dbReference type="ARBA" id="ARBA00022741"/>
    </source>
</evidence>
<dbReference type="RefSeq" id="WP_100424357.1">
    <property type="nucleotide sequence ID" value="NZ_PGEX01000001.1"/>
</dbReference>
<dbReference type="PANTHER" id="PTHR45900">
    <property type="entry name" value="RECA"/>
    <property type="match status" value="1"/>
</dbReference>
<gene>
    <name evidence="10" type="primary">recA</name>
    <name evidence="15" type="ORF">BGX16_0161</name>
</gene>
<keyword evidence="4 10" id="KW-0227">DNA damage</keyword>
<evidence type="ECO:0000256" key="12">
    <source>
        <dbReference type="RuleBase" id="RU004527"/>
    </source>
</evidence>
<dbReference type="SUPFAM" id="SSF52540">
    <property type="entry name" value="P-loop containing nucleoside triphosphate hydrolases"/>
    <property type="match status" value="1"/>
</dbReference>
<evidence type="ECO:0000313" key="15">
    <source>
        <dbReference type="EMBL" id="PJJ40248.1"/>
    </source>
</evidence>
<keyword evidence="16" id="KW-1185">Reference proteome</keyword>
<dbReference type="InterPro" id="IPR020584">
    <property type="entry name" value="DNA_recomb/repair_RecA_CS"/>
</dbReference>
<evidence type="ECO:0000256" key="7">
    <source>
        <dbReference type="ARBA" id="ARBA00023172"/>
    </source>
</evidence>
<dbReference type="GO" id="GO:0009432">
    <property type="term" value="P:SOS response"/>
    <property type="evidence" value="ECO:0007669"/>
    <property type="project" value="UniProtKB-UniRule"/>
</dbReference>
<feature type="binding site" evidence="10">
    <location>
        <begin position="78"/>
        <end position="85"/>
    </location>
    <ligand>
        <name>ATP</name>
        <dbReference type="ChEBI" id="CHEBI:30616"/>
    </ligand>
</feature>
<evidence type="ECO:0000313" key="16">
    <source>
        <dbReference type="Proteomes" id="UP000231134"/>
    </source>
</evidence>
<evidence type="ECO:0000256" key="9">
    <source>
        <dbReference type="ARBA" id="ARBA00023236"/>
    </source>
</evidence>
<dbReference type="GO" id="GO:0003697">
    <property type="term" value="F:single-stranded DNA binding"/>
    <property type="evidence" value="ECO:0007669"/>
    <property type="project" value="UniProtKB-UniRule"/>
</dbReference>
<comment type="similarity">
    <text evidence="1 10 12">Belongs to the RecA family.</text>
</comment>
<keyword evidence="10" id="KW-0963">Cytoplasm</keyword>
<reference evidence="15 16" key="1">
    <citation type="submission" date="2017-11" db="EMBL/GenBank/DDBJ databases">
        <title>Animal gut microbial communities from fecal samples from Wisconsin, USA.</title>
        <authorList>
            <person name="Neumann A."/>
        </authorList>
    </citation>
    <scope>NUCLEOTIDE SEQUENCE [LARGE SCALE GENOMIC DNA]</scope>
    <source>
        <strain evidence="15 16">UWS3</strain>
    </source>
</reference>
<dbReference type="InterPro" id="IPR049428">
    <property type="entry name" value="RecA-like_N"/>
</dbReference>